<dbReference type="InterPro" id="IPR013747">
    <property type="entry name" value="ACP_syn_III_C"/>
</dbReference>
<accession>A0A9D1DC79</accession>
<dbReference type="Pfam" id="PF08541">
    <property type="entry name" value="ACP_syn_III_C"/>
    <property type="match status" value="1"/>
</dbReference>
<dbReference type="PANTHER" id="PTHR34069:SF2">
    <property type="entry name" value="BETA-KETOACYL-[ACYL-CARRIER-PROTEIN] SYNTHASE III"/>
    <property type="match status" value="1"/>
</dbReference>
<comment type="domain">
    <text evidence="9">The last Arg residue of the ACP-binding site is essential for the weak association between ACP/AcpP and FabH.</text>
</comment>
<comment type="pathway">
    <text evidence="9">Lipid metabolism; fatty acid biosynthesis.</text>
</comment>
<reference evidence="12" key="2">
    <citation type="journal article" date="2021" name="PeerJ">
        <title>Extensive microbial diversity within the chicken gut microbiome revealed by metagenomics and culture.</title>
        <authorList>
            <person name="Gilroy R."/>
            <person name="Ravi A."/>
            <person name="Getino M."/>
            <person name="Pursley I."/>
            <person name="Horton D.L."/>
            <person name="Alikhan N.F."/>
            <person name="Baker D."/>
            <person name="Gharbi K."/>
            <person name="Hall N."/>
            <person name="Watson M."/>
            <person name="Adriaenssens E.M."/>
            <person name="Foster-Nyarko E."/>
            <person name="Jarju S."/>
            <person name="Secka A."/>
            <person name="Antonio M."/>
            <person name="Oren A."/>
            <person name="Chaudhuri R.R."/>
            <person name="La Ragione R."/>
            <person name="Hildebrand F."/>
            <person name="Pallen M.J."/>
        </authorList>
    </citation>
    <scope>NUCLEOTIDE SEQUENCE</scope>
    <source>
        <strain evidence="12">CHK184-25365</strain>
    </source>
</reference>
<keyword evidence="6 9" id="KW-0443">Lipid metabolism</keyword>
<name>A0A9D1DC79_9FIRM</name>
<keyword evidence="8 9" id="KW-0012">Acyltransferase</keyword>
<comment type="subunit">
    <text evidence="9">Homodimer.</text>
</comment>
<dbReference type="InterPro" id="IPR016039">
    <property type="entry name" value="Thiolase-like"/>
</dbReference>
<proteinExistence type="inferred from homology"/>
<dbReference type="InterPro" id="IPR013751">
    <property type="entry name" value="ACP_syn_III_N"/>
</dbReference>
<feature type="active site" evidence="9">
    <location>
        <position position="111"/>
    </location>
</feature>
<keyword evidence="9" id="KW-0511">Multifunctional enzyme</keyword>
<dbReference type="Gene3D" id="3.40.47.10">
    <property type="match status" value="1"/>
</dbReference>
<reference evidence="12" key="1">
    <citation type="submission" date="2020-10" db="EMBL/GenBank/DDBJ databases">
        <authorList>
            <person name="Gilroy R."/>
        </authorList>
    </citation>
    <scope>NUCLEOTIDE SEQUENCE</scope>
    <source>
        <strain evidence="12">CHK184-25365</strain>
    </source>
</reference>
<dbReference type="GO" id="GO:0006633">
    <property type="term" value="P:fatty acid biosynthetic process"/>
    <property type="evidence" value="ECO:0007669"/>
    <property type="project" value="UniProtKB-UniRule"/>
</dbReference>
<evidence type="ECO:0000256" key="9">
    <source>
        <dbReference type="HAMAP-Rule" id="MF_01815"/>
    </source>
</evidence>
<evidence type="ECO:0000259" key="10">
    <source>
        <dbReference type="Pfam" id="PF08541"/>
    </source>
</evidence>
<dbReference type="Proteomes" id="UP000886749">
    <property type="component" value="Unassembled WGS sequence"/>
</dbReference>
<evidence type="ECO:0000256" key="2">
    <source>
        <dbReference type="ARBA" id="ARBA00022490"/>
    </source>
</evidence>
<dbReference type="EC" id="2.3.1.180" evidence="9"/>
<feature type="active site" evidence="9">
    <location>
        <position position="255"/>
    </location>
</feature>
<dbReference type="PANTHER" id="PTHR34069">
    <property type="entry name" value="3-OXOACYL-[ACYL-CARRIER-PROTEIN] SYNTHASE 3"/>
    <property type="match status" value="1"/>
</dbReference>
<dbReference type="GO" id="GO:0004315">
    <property type="term" value="F:3-oxoacyl-[acyl-carrier-protein] synthase activity"/>
    <property type="evidence" value="ECO:0007669"/>
    <property type="project" value="InterPro"/>
</dbReference>
<comment type="caution">
    <text evidence="12">The sequence shown here is derived from an EMBL/GenBank/DDBJ whole genome shotgun (WGS) entry which is preliminary data.</text>
</comment>
<evidence type="ECO:0000256" key="1">
    <source>
        <dbReference type="ARBA" id="ARBA00008642"/>
    </source>
</evidence>
<dbReference type="InterPro" id="IPR004655">
    <property type="entry name" value="FabH"/>
</dbReference>
<organism evidence="12 13">
    <name type="scientific">Candidatus Egerieicola pullicola</name>
    <dbReference type="NCBI Taxonomy" id="2840775"/>
    <lineage>
        <taxon>Bacteria</taxon>
        <taxon>Bacillati</taxon>
        <taxon>Bacillota</taxon>
        <taxon>Clostridia</taxon>
        <taxon>Eubacteriales</taxon>
        <taxon>Oscillospiraceae</taxon>
        <taxon>Oscillospiraceae incertae sedis</taxon>
        <taxon>Candidatus Egerieicola</taxon>
    </lineage>
</organism>
<protein>
    <recommendedName>
        <fullName evidence="9">Beta-ketoacyl-[acyl-carrier-protein] synthase III</fullName>
        <shortName evidence="9">Beta-ketoacyl-ACP synthase III</shortName>
        <shortName evidence="9">KAS III</shortName>
        <ecNumber evidence="9">2.3.1.180</ecNumber>
    </recommendedName>
    <alternativeName>
        <fullName evidence="9">3-oxoacyl-[acyl-carrier-protein] synthase 3</fullName>
    </alternativeName>
    <alternativeName>
        <fullName evidence="9">3-oxoacyl-[acyl-carrier-protein] synthase III</fullName>
    </alternativeName>
</protein>
<dbReference type="Pfam" id="PF08545">
    <property type="entry name" value="ACP_syn_III"/>
    <property type="match status" value="1"/>
</dbReference>
<evidence type="ECO:0000256" key="8">
    <source>
        <dbReference type="ARBA" id="ARBA00023315"/>
    </source>
</evidence>
<comment type="similarity">
    <text evidence="1 9">Belongs to the thiolase-like superfamily. FabH family.</text>
</comment>
<sequence length="328" mass="35779">MGISILGAGCCLPQQEVDNHAFESFIETSDEWITTRTGIHCRRISDGILTYQMGAEAARQALENANTSPEEIDMVIATTVTADATTPSLACLAAAEVGIHTAPCMDLNAACTGFVYALDVAEKYLRTDSAKKILIISAEMMSRIVNFKDRSSCVLFGDGAAAVVVGPSDKLYQSWLACNLDGRYKIFSKATNSENPFRQNDFDWPEEVAHMQPGLMEMAGNDVYRFATQAMPEAVQRCCEKAGLAPEQLDRIIPHQANLRIIRTAMKHLGLPEEKVHINIQHYGNISSACIPLSLCEMQRAGELHPGDKICLVGFGSGLTYGAAVLEW</sequence>
<evidence type="ECO:0000256" key="3">
    <source>
        <dbReference type="ARBA" id="ARBA00022516"/>
    </source>
</evidence>
<feature type="region of interest" description="ACP-binding" evidence="9">
    <location>
        <begin position="256"/>
        <end position="260"/>
    </location>
</feature>
<keyword evidence="2 9" id="KW-0963">Cytoplasm</keyword>
<feature type="active site" evidence="9">
    <location>
        <position position="285"/>
    </location>
</feature>
<dbReference type="NCBIfam" id="TIGR00747">
    <property type="entry name" value="fabH"/>
    <property type="match status" value="1"/>
</dbReference>
<feature type="domain" description="Beta-ketoacyl-[acyl-carrier-protein] synthase III N-terminal" evidence="11">
    <location>
        <begin position="105"/>
        <end position="172"/>
    </location>
</feature>
<keyword evidence="7 9" id="KW-0275">Fatty acid biosynthesis</keyword>
<dbReference type="GO" id="GO:0033818">
    <property type="term" value="F:beta-ketoacyl-acyl-carrier-protein synthase III activity"/>
    <property type="evidence" value="ECO:0007669"/>
    <property type="project" value="UniProtKB-UniRule"/>
</dbReference>
<evidence type="ECO:0000259" key="11">
    <source>
        <dbReference type="Pfam" id="PF08545"/>
    </source>
</evidence>
<gene>
    <name evidence="9" type="primary">fabH</name>
    <name evidence="12" type="ORF">IAB36_02595</name>
</gene>
<evidence type="ECO:0000313" key="12">
    <source>
        <dbReference type="EMBL" id="HIR40696.1"/>
    </source>
</evidence>
<comment type="catalytic activity">
    <reaction evidence="9">
        <text>malonyl-[ACP] + acetyl-CoA + H(+) = 3-oxobutanoyl-[ACP] + CO2 + CoA</text>
        <dbReference type="Rhea" id="RHEA:12080"/>
        <dbReference type="Rhea" id="RHEA-COMP:9623"/>
        <dbReference type="Rhea" id="RHEA-COMP:9625"/>
        <dbReference type="ChEBI" id="CHEBI:15378"/>
        <dbReference type="ChEBI" id="CHEBI:16526"/>
        <dbReference type="ChEBI" id="CHEBI:57287"/>
        <dbReference type="ChEBI" id="CHEBI:57288"/>
        <dbReference type="ChEBI" id="CHEBI:78449"/>
        <dbReference type="ChEBI" id="CHEBI:78450"/>
        <dbReference type="EC" id="2.3.1.180"/>
    </reaction>
</comment>
<dbReference type="CDD" id="cd00830">
    <property type="entry name" value="KAS_III"/>
    <property type="match status" value="1"/>
</dbReference>
<comment type="subcellular location">
    <subcellularLocation>
        <location evidence="9">Cytoplasm</location>
    </subcellularLocation>
</comment>
<evidence type="ECO:0000313" key="13">
    <source>
        <dbReference type="Proteomes" id="UP000886749"/>
    </source>
</evidence>
<dbReference type="GO" id="GO:0044550">
    <property type="term" value="P:secondary metabolite biosynthetic process"/>
    <property type="evidence" value="ECO:0007669"/>
    <property type="project" value="TreeGrafter"/>
</dbReference>
<dbReference type="GO" id="GO:0005737">
    <property type="term" value="C:cytoplasm"/>
    <property type="evidence" value="ECO:0007669"/>
    <property type="project" value="UniProtKB-SubCell"/>
</dbReference>
<evidence type="ECO:0000256" key="6">
    <source>
        <dbReference type="ARBA" id="ARBA00023098"/>
    </source>
</evidence>
<evidence type="ECO:0000256" key="5">
    <source>
        <dbReference type="ARBA" id="ARBA00022832"/>
    </source>
</evidence>
<feature type="domain" description="Beta-ketoacyl-[acyl-carrier-protein] synthase III C-terminal" evidence="10">
    <location>
        <begin position="239"/>
        <end position="328"/>
    </location>
</feature>
<dbReference type="AlphaFoldDB" id="A0A9D1DC79"/>
<dbReference type="SUPFAM" id="SSF53901">
    <property type="entry name" value="Thiolase-like"/>
    <property type="match status" value="1"/>
</dbReference>
<dbReference type="NCBIfam" id="NF006829">
    <property type="entry name" value="PRK09352.1"/>
    <property type="match status" value="1"/>
</dbReference>
<keyword evidence="3 9" id="KW-0444">Lipid biosynthesis</keyword>
<evidence type="ECO:0000256" key="7">
    <source>
        <dbReference type="ARBA" id="ARBA00023160"/>
    </source>
</evidence>
<evidence type="ECO:0000256" key="4">
    <source>
        <dbReference type="ARBA" id="ARBA00022679"/>
    </source>
</evidence>
<dbReference type="HAMAP" id="MF_01815">
    <property type="entry name" value="FabH"/>
    <property type="match status" value="1"/>
</dbReference>
<keyword evidence="5 9" id="KW-0276">Fatty acid metabolism</keyword>
<keyword evidence="4 9" id="KW-0808">Transferase</keyword>
<comment type="function">
    <text evidence="9">Catalyzes the condensation reaction of fatty acid synthesis by the addition to an acyl acceptor of two carbons from malonyl-ACP. Catalyzes the first condensation reaction which initiates fatty acid synthesis and may therefore play a role in governing the total rate of fatty acid production. Possesses both acetoacetyl-ACP synthase and acetyl transacylase activities. Its substrate specificity determines the biosynthesis of branched-chain and/or straight-chain of fatty acids.</text>
</comment>
<dbReference type="EMBL" id="DVGY01000058">
    <property type="protein sequence ID" value="HIR40696.1"/>
    <property type="molecule type" value="Genomic_DNA"/>
</dbReference>